<keyword evidence="11" id="KW-1185">Reference proteome</keyword>
<feature type="domain" description="Pus10 N-terminal eukaryotes" evidence="8">
    <location>
        <begin position="79"/>
        <end position="231"/>
    </location>
</feature>
<evidence type="ECO:0000256" key="4">
    <source>
        <dbReference type="ARBA" id="ARBA00023235"/>
    </source>
</evidence>
<evidence type="ECO:0000256" key="7">
    <source>
        <dbReference type="ARBA" id="ARBA00083669"/>
    </source>
</evidence>
<dbReference type="OrthoDB" id="271937at2759"/>
<evidence type="ECO:0000256" key="5">
    <source>
        <dbReference type="ARBA" id="ARBA00075270"/>
    </source>
</evidence>
<dbReference type="OMA" id="LVISCQR"/>
<evidence type="ECO:0000256" key="2">
    <source>
        <dbReference type="ARBA" id="ARBA00012787"/>
    </source>
</evidence>
<dbReference type="STRING" id="1156394.T0RLH2"/>
<dbReference type="Pfam" id="PF21238">
    <property type="entry name" value="Pus10_C"/>
    <property type="match status" value="1"/>
</dbReference>
<dbReference type="RefSeq" id="XP_008615851.1">
    <property type="nucleotide sequence ID" value="XM_008617629.1"/>
</dbReference>
<evidence type="ECO:0000259" key="9">
    <source>
        <dbReference type="Pfam" id="PF21238"/>
    </source>
</evidence>
<dbReference type="GO" id="GO:0160148">
    <property type="term" value="F:tRNA pseudouridine(55) synthase activity"/>
    <property type="evidence" value="ECO:0007669"/>
    <property type="project" value="UniProtKB-EC"/>
</dbReference>
<dbReference type="FunFam" id="3.30.70.3190:FF:000001">
    <property type="entry name" value="tRNA pseudouridine synthase Pus10"/>
    <property type="match status" value="1"/>
</dbReference>
<organism evidence="10 11">
    <name type="scientific">Saprolegnia diclina (strain VS20)</name>
    <dbReference type="NCBI Taxonomy" id="1156394"/>
    <lineage>
        <taxon>Eukaryota</taxon>
        <taxon>Sar</taxon>
        <taxon>Stramenopiles</taxon>
        <taxon>Oomycota</taxon>
        <taxon>Saprolegniomycetes</taxon>
        <taxon>Saprolegniales</taxon>
        <taxon>Saprolegniaceae</taxon>
        <taxon>Saprolegnia</taxon>
    </lineage>
</organism>
<dbReference type="PANTHER" id="PTHR21568">
    <property type="entry name" value="TRNA PSEUDOURIDINE SYNTHASE PUS10"/>
    <property type="match status" value="1"/>
</dbReference>
<accession>T0RLH2</accession>
<name>T0RLH2_SAPDV</name>
<comment type="similarity">
    <text evidence="1">Belongs to the pseudouridine synthase Pus10 family.</text>
</comment>
<dbReference type="EC" id="5.4.99.25" evidence="2"/>
<dbReference type="Gene3D" id="3.30.70.3190">
    <property type="match status" value="1"/>
</dbReference>
<protein>
    <recommendedName>
        <fullName evidence="2">tRNA pseudouridine(55) synthase</fullName>
        <ecNumber evidence="2">5.4.99.25</ecNumber>
    </recommendedName>
    <alternativeName>
        <fullName evidence="7">tRNA pseudouridine 55 synthase</fullName>
    </alternativeName>
    <alternativeName>
        <fullName evidence="5">tRNA pseudouridylate synthase</fullName>
    </alternativeName>
    <alternativeName>
        <fullName evidence="6">tRNA-uridine isomerase</fullName>
    </alternativeName>
</protein>
<gene>
    <name evidence="10" type="ORF">SDRG_11587</name>
</gene>
<evidence type="ECO:0000259" key="8">
    <source>
        <dbReference type="Pfam" id="PF21237"/>
    </source>
</evidence>
<dbReference type="PANTHER" id="PTHR21568:SF0">
    <property type="entry name" value="TRNA PSEUDOURIDINE SYNTHASE PUS10"/>
    <property type="match status" value="1"/>
</dbReference>
<evidence type="ECO:0000256" key="1">
    <source>
        <dbReference type="ARBA" id="ARBA00009652"/>
    </source>
</evidence>
<keyword evidence="4" id="KW-0413">Isomerase</keyword>
<dbReference type="VEuPathDB" id="FungiDB:SDRG_11587"/>
<dbReference type="GO" id="GO:0031119">
    <property type="term" value="P:tRNA pseudouridine synthesis"/>
    <property type="evidence" value="ECO:0007669"/>
    <property type="project" value="UniProtKB-ARBA"/>
</dbReference>
<dbReference type="Gene3D" id="1.10.10.2050">
    <property type="match status" value="1"/>
</dbReference>
<evidence type="ECO:0000313" key="11">
    <source>
        <dbReference type="Proteomes" id="UP000030762"/>
    </source>
</evidence>
<dbReference type="InterPro" id="IPR048741">
    <property type="entry name" value="Pus10-like_C"/>
</dbReference>
<sequence>MESSNPALLAALPADGAVAQALFMAHGTGLCVRCCMRFAGVSDEKLYRRPTAELAATWAAYAAQHAQVDLAASEDAANCTVCLNIFEGLLSPEGLAMVEASVRDSGYTTTTFLIAIKIPSSVLIRQHALLQYLKTKLHPVDLKEVLKWCITPVFASFLGDATYDASSDLTVNLQFGHPLSEAEAMQLPSLRDTIMQNKKRKLEIDGFGAVSRALYNLHVLPAGVPSPPTRTQSAASITVSVERAPVYVAGRYLKFMRGLSQTPWVLDGERMGDSSVEEAIGEIIAPMFGTKSYKFHTAGREDVDVRMLGNGRPFILELLDAKVATLAADMYATAQDQVNAANVDIVEIRELTSATKEGFAALQSGADSKRKTYCCVVWTSGVLTPERVALLNGISDLRVGQKTPVRVLHRRTLLTRPKVIHDASVEVLNDHYMLLRLTTSAGTYVKEFVHGDLGRTHPNVASLLGCDADILQLDVENLIDGQPGDDADVDMDDE</sequence>
<dbReference type="FunFam" id="3.30.70.2510:FF:000001">
    <property type="entry name" value="tRNA pseudouridine synthase Pus10"/>
    <property type="match status" value="1"/>
</dbReference>
<dbReference type="Pfam" id="PF21237">
    <property type="entry name" value="Pus10_N_euk"/>
    <property type="match status" value="1"/>
</dbReference>
<dbReference type="InParanoid" id="T0RLH2"/>
<evidence type="ECO:0000256" key="6">
    <source>
        <dbReference type="ARBA" id="ARBA00079393"/>
    </source>
</evidence>
<dbReference type="Gene3D" id="3.30.70.2510">
    <property type="match status" value="1"/>
</dbReference>
<dbReference type="AlphaFoldDB" id="T0RLH2"/>
<keyword evidence="3" id="KW-0819">tRNA processing</keyword>
<dbReference type="SUPFAM" id="SSF55120">
    <property type="entry name" value="Pseudouridine synthase"/>
    <property type="match status" value="1"/>
</dbReference>
<evidence type="ECO:0000313" key="10">
    <source>
        <dbReference type="EMBL" id="EQC30827.1"/>
    </source>
</evidence>
<dbReference type="InterPro" id="IPR020103">
    <property type="entry name" value="PsdUridine_synth_cat_dom_sf"/>
</dbReference>
<dbReference type="Proteomes" id="UP000030762">
    <property type="component" value="Unassembled WGS sequence"/>
</dbReference>
<dbReference type="InterPro" id="IPR048742">
    <property type="entry name" value="Pus10_N_euk"/>
</dbReference>
<dbReference type="GO" id="GO:0003723">
    <property type="term" value="F:RNA binding"/>
    <property type="evidence" value="ECO:0007669"/>
    <property type="project" value="InterPro"/>
</dbReference>
<dbReference type="GeneID" id="19952314"/>
<dbReference type="EMBL" id="JH767173">
    <property type="protein sequence ID" value="EQC30827.1"/>
    <property type="molecule type" value="Genomic_DNA"/>
</dbReference>
<evidence type="ECO:0000256" key="3">
    <source>
        <dbReference type="ARBA" id="ARBA00022694"/>
    </source>
</evidence>
<reference evidence="10 11" key="1">
    <citation type="submission" date="2012-04" db="EMBL/GenBank/DDBJ databases">
        <title>The Genome Sequence of Saprolegnia declina VS20.</title>
        <authorList>
            <consortium name="The Broad Institute Genome Sequencing Platform"/>
            <person name="Russ C."/>
            <person name="Nusbaum C."/>
            <person name="Tyler B."/>
            <person name="van West P."/>
            <person name="Dieguez-Uribeondo J."/>
            <person name="de Bruijn I."/>
            <person name="Tripathy S."/>
            <person name="Jiang R."/>
            <person name="Young S.K."/>
            <person name="Zeng Q."/>
            <person name="Gargeya S."/>
            <person name="Fitzgerald M."/>
            <person name="Haas B."/>
            <person name="Abouelleil A."/>
            <person name="Alvarado L."/>
            <person name="Arachchi H.M."/>
            <person name="Berlin A."/>
            <person name="Chapman S.B."/>
            <person name="Goldberg J."/>
            <person name="Griggs A."/>
            <person name="Gujja S."/>
            <person name="Hansen M."/>
            <person name="Howarth C."/>
            <person name="Imamovic A."/>
            <person name="Larimer J."/>
            <person name="McCowen C."/>
            <person name="Montmayeur A."/>
            <person name="Murphy C."/>
            <person name="Neiman D."/>
            <person name="Pearson M."/>
            <person name="Priest M."/>
            <person name="Roberts A."/>
            <person name="Saif S."/>
            <person name="Shea T."/>
            <person name="Sisk P."/>
            <person name="Sykes S."/>
            <person name="Wortman J."/>
            <person name="Nusbaum C."/>
            <person name="Birren B."/>
        </authorList>
    </citation>
    <scope>NUCLEOTIDE SEQUENCE [LARGE SCALE GENOMIC DNA]</scope>
    <source>
        <strain evidence="10 11">VS20</strain>
    </source>
</reference>
<feature type="domain" description="Pus10-like C-terminal" evidence="9">
    <location>
        <begin position="247"/>
        <end position="477"/>
    </location>
</feature>
<dbReference type="InterPro" id="IPR039894">
    <property type="entry name" value="Pus10-like"/>
</dbReference>
<dbReference type="eggNOG" id="KOG2364">
    <property type="taxonomic scope" value="Eukaryota"/>
</dbReference>
<proteinExistence type="inferred from homology"/>